<keyword evidence="1" id="KW-0175">Coiled coil</keyword>
<dbReference type="PANTHER" id="PTHR46238:SF8">
    <property type="entry name" value="ENDONUCLEASE_EXONUCLEASE_PHOSPHATASE DOMAIN-CONTAINING PROTEIN"/>
    <property type="match status" value="1"/>
</dbReference>
<evidence type="ECO:0000313" key="3">
    <source>
        <dbReference type="Proteomes" id="UP001151760"/>
    </source>
</evidence>
<organism evidence="2 3">
    <name type="scientific">Tanacetum coccineum</name>
    <dbReference type="NCBI Taxonomy" id="301880"/>
    <lineage>
        <taxon>Eukaryota</taxon>
        <taxon>Viridiplantae</taxon>
        <taxon>Streptophyta</taxon>
        <taxon>Embryophyta</taxon>
        <taxon>Tracheophyta</taxon>
        <taxon>Spermatophyta</taxon>
        <taxon>Magnoliopsida</taxon>
        <taxon>eudicotyledons</taxon>
        <taxon>Gunneridae</taxon>
        <taxon>Pentapetalae</taxon>
        <taxon>asterids</taxon>
        <taxon>campanulids</taxon>
        <taxon>Asterales</taxon>
        <taxon>Asteraceae</taxon>
        <taxon>Asteroideae</taxon>
        <taxon>Anthemideae</taxon>
        <taxon>Anthemidinae</taxon>
        <taxon>Tanacetum</taxon>
    </lineage>
</organism>
<feature type="coiled-coil region" evidence="1">
    <location>
        <begin position="53"/>
        <end position="80"/>
    </location>
</feature>
<evidence type="ECO:0000256" key="1">
    <source>
        <dbReference type="SAM" id="Coils"/>
    </source>
</evidence>
<sequence length="187" mass="22462">MSNTIREAAKETLRVVAGTSRTHICRRESWWLTEEVQNKVKAKQTRFRALISMQGDEANRSATEERYKEVKREAKKAVARAKVKAYKDLYKRLDSKEHDPKWSFSKKSPSWDYRQQNEGRTIEMFVHVKRRPQSVHVRRVKSITVDGVRRRGRPKLRWEDKLKIDLKELLFSKDMTFDRNSWRTRIR</sequence>
<dbReference type="Proteomes" id="UP001151760">
    <property type="component" value="Unassembled WGS sequence"/>
</dbReference>
<reference evidence="2" key="1">
    <citation type="journal article" date="2022" name="Int. J. Mol. Sci.">
        <title>Draft Genome of Tanacetum Coccineum: Genomic Comparison of Closely Related Tanacetum-Family Plants.</title>
        <authorList>
            <person name="Yamashiro T."/>
            <person name="Shiraishi A."/>
            <person name="Nakayama K."/>
            <person name="Satake H."/>
        </authorList>
    </citation>
    <scope>NUCLEOTIDE SEQUENCE</scope>
</reference>
<dbReference type="EMBL" id="BQNB010012512">
    <property type="protein sequence ID" value="GJT04491.1"/>
    <property type="molecule type" value="Genomic_DNA"/>
</dbReference>
<keyword evidence="3" id="KW-1185">Reference proteome</keyword>
<reference evidence="2" key="2">
    <citation type="submission" date="2022-01" db="EMBL/GenBank/DDBJ databases">
        <authorList>
            <person name="Yamashiro T."/>
            <person name="Shiraishi A."/>
            <person name="Satake H."/>
            <person name="Nakayama K."/>
        </authorList>
    </citation>
    <scope>NUCLEOTIDE SEQUENCE</scope>
</reference>
<accession>A0ABQ5APA4</accession>
<protein>
    <submittedName>
        <fullName evidence="2">Uncharacterized protein</fullName>
    </submittedName>
</protein>
<dbReference type="PANTHER" id="PTHR46238">
    <property type="entry name" value="REVERSE TRANSCRIPTASE DOMAIN-CONTAINING PROTEIN"/>
    <property type="match status" value="1"/>
</dbReference>
<proteinExistence type="predicted"/>
<gene>
    <name evidence="2" type="ORF">Tco_0838953</name>
</gene>
<evidence type="ECO:0000313" key="2">
    <source>
        <dbReference type="EMBL" id="GJT04491.1"/>
    </source>
</evidence>
<comment type="caution">
    <text evidence="2">The sequence shown here is derived from an EMBL/GenBank/DDBJ whole genome shotgun (WGS) entry which is preliminary data.</text>
</comment>
<name>A0ABQ5APA4_9ASTR</name>